<dbReference type="EMBL" id="CP050066">
    <property type="protein sequence ID" value="QIP05540.1"/>
    <property type="molecule type" value="Genomic_DNA"/>
</dbReference>
<gene>
    <name evidence="1" type="ORF">HAV00_04405</name>
</gene>
<dbReference type="SUPFAM" id="SSF53756">
    <property type="entry name" value="UDP-Glycosyltransferase/glycogen phosphorylase"/>
    <property type="match status" value="1"/>
</dbReference>
<name>A0A6G8ZZB8_9BRAD</name>
<accession>A0A6G8ZZB8</accession>
<dbReference type="Proteomes" id="UP000500895">
    <property type="component" value="Chromosome"/>
</dbReference>
<dbReference type="EC" id="2.4.-.-" evidence="1"/>
<dbReference type="Pfam" id="PF13692">
    <property type="entry name" value="Glyco_trans_1_4"/>
    <property type="match status" value="1"/>
</dbReference>
<dbReference type="PANTHER" id="PTHR12526">
    <property type="entry name" value="GLYCOSYLTRANSFERASE"/>
    <property type="match status" value="1"/>
</dbReference>
<proteinExistence type="predicted"/>
<dbReference type="RefSeq" id="WP_166466880.1">
    <property type="nucleotide sequence ID" value="NZ_CP050066.2"/>
</dbReference>
<dbReference type="AlphaFoldDB" id="A0A6G8ZZB8"/>
<dbReference type="GO" id="GO:0016757">
    <property type="term" value="F:glycosyltransferase activity"/>
    <property type="evidence" value="ECO:0007669"/>
    <property type="project" value="UniProtKB-KW"/>
</dbReference>
<reference evidence="1 2" key="1">
    <citation type="journal article" date="2020" name="Int. J. Syst. Evol. Microbiol.">
        <title>Description and complete genome sequences of Bradyrhizobium symbiodeficiens sp. nov., a non-symbiotic bacterium associated with legumes native to Canada.</title>
        <authorList>
            <person name="Bromfield E.S.P."/>
            <person name="Cloutier S."/>
            <person name="Nguyen H.D.T."/>
        </authorList>
    </citation>
    <scope>NUCLEOTIDE SEQUENCE [LARGE SCALE GENOMIC DNA]</scope>
    <source>
        <strain evidence="1 2">101S1MB</strain>
    </source>
</reference>
<evidence type="ECO:0000313" key="2">
    <source>
        <dbReference type="Proteomes" id="UP000500895"/>
    </source>
</evidence>
<sequence>MLYDFVVIALARLKRYDVVLHHHSFSYLARPSRIMGAITRIAGADQLHIALCSRMASSVSQRYGVNLKTVVVSNLAFFDLAEPDRPLVGRKLSKIGYLSNISRDKGIGRFLDMMAELRSRNSEVAACIAGPFGDADTEAYVRRRIDEIGGIDYVGPVFDGAKDRFLSSIDVLVFPTRYVHEAQPLVIFEAQAAGALVSATDRGCIPDMVSRELLLDPSASDLTKIVDQLLAWEKDASAFSTALEKVDGLRLKLREQRQQDFDRFYDVLRPYKE</sequence>
<keyword evidence="1" id="KW-0328">Glycosyltransferase</keyword>
<dbReference type="Gene3D" id="3.40.50.2000">
    <property type="entry name" value="Glycogen Phosphorylase B"/>
    <property type="match status" value="2"/>
</dbReference>
<dbReference type="CDD" id="cd03801">
    <property type="entry name" value="GT4_PimA-like"/>
    <property type="match status" value="1"/>
</dbReference>
<protein>
    <submittedName>
        <fullName evidence="1">Glycosyltransferase family 4 protein</fullName>
        <ecNumber evidence="1">2.4.-.-</ecNumber>
    </submittedName>
</protein>
<keyword evidence="1" id="KW-0808">Transferase</keyword>
<evidence type="ECO:0000313" key="1">
    <source>
        <dbReference type="EMBL" id="QIP05540.1"/>
    </source>
</evidence>
<organism evidence="1 2">
    <name type="scientific">Bradyrhizobium symbiodeficiens</name>
    <dbReference type="NCBI Taxonomy" id="1404367"/>
    <lineage>
        <taxon>Bacteria</taxon>
        <taxon>Pseudomonadati</taxon>
        <taxon>Pseudomonadota</taxon>
        <taxon>Alphaproteobacteria</taxon>
        <taxon>Hyphomicrobiales</taxon>
        <taxon>Nitrobacteraceae</taxon>
        <taxon>Bradyrhizobium</taxon>
    </lineage>
</organism>